<dbReference type="PROSITE" id="PS00107">
    <property type="entry name" value="PROTEIN_KINASE_ATP"/>
    <property type="match status" value="1"/>
</dbReference>
<evidence type="ECO:0000256" key="2">
    <source>
        <dbReference type="ARBA" id="ARBA00022840"/>
    </source>
</evidence>
<dbReference type="SUPFAM" id="SSF56112">
    <property type="entry name" value="Protein kinase-like (PK-like)"/>
    <property type="match status" value="1"/>
</dbReference>
<protein>
    <submittedName>
        <fullName evidence="6">Serine/threonine-protein kinase-like protein DCLK1</fullName>
    </submittedName>
</protein>
<evidence type="ECO:0000313" key="6">
    <source>
        <dbReference type="EMBL" id="KAF2190278.1"/>
    </source>
</evidence>
<reference evidence="6" key="1">
    <citation type="journal article" date="2020" name="Stud. Mycol.">
        <title>101 Dothideomycetes genomes: a test case for predicting lifestyles and emergence of pathogens.</title>
        <authorList>
            <person name="Haridas S."/>
            <person name="Albert R."/>
            <person name="Binder M."/>
            <person name="Bloem J."/>
            <person name="Labutti K."/>
            <person name="Salamov A."/>
            <person name="Andreopoulos B."/>
            <person name="Baker S."/>
            <person name="Barry K."/>
            <person name="Bills G."/>
            <person name="Bluhm B."/>
            <person name="Cannon C."/>
            <person name="Castanera R."/>
            <person name="Culley D."/>
            <person name="Daum C."/>
            <person name="Ezra D."/>
            <person name="Gonzalez J."/>
            <person name="Henrissat B."/>
            <person name="Kuo A."/>
            <person name="Liang C."/>
            <person name="Lipzen A."/>
            <person name="Lutzoni F."/>
            <person name="Magnuson J."/>
            <person name="Mondo S."/>
            <person name="Nolan M."/>
            <person name="Ohm R."/>
            <person name="Pangilinan J."/>
            <person name="Park H.-J."/>
            <person name="Ramirez L."/>
            <person name="Alfaro M."/>
            <person name="Sun H."/>
            <person name="Tritt A."/>
            <person name="Yoshinaga Y."/>
            <person name="Zwiers L.-H."/>
            <person name="Turgeon B."/>
            <person name="Goodwin S."/>
            <person name="Spatafora J."/>
            <person name="Crous P."/>
            <person name="Grigoriev I."/>
        </authorList>
    </citation>
    <scope>NUCLEOTIDE SEQUENCE</scope>
    <source>
        <strain evidence="6">CBS 207.26</strain>
    </source>
</reference>
<feature type="binding site" evidence="3">
    <location>
        <position position="343"/>
    </location>
    <ligand>
        <name>ATP</name>
        <dbReference type="ChEBI" id="CHEBI:30616"/>
    </ligand>
</feature>
<feature type="compositionally biased region" description="Basic and acidic residues" evidence="4">
    <location>
        <begin position="244"/>
        <end position="255"/>
    </location>
</feature>
<feature type="domain" description="Protein kinase" evidence="5">
    <location>
        <begin position="308"/>
        <end position="609"/>
    </location>
</feature>
<feature type="region of interest" description="Disordered" evidence="4">
    <location>
        <begin position="482"/>
        <end position="502"/>
    </location>
</feature>
<dbReference type="GO" id="GO:0004674">
    <property type="term" value="F:protein serine/threonine kinase activity"/>
    <property type="evidence" value="ECO:0007669"/>
    <property type="project" value="TreeGrafter"/>
</dbReference>
<feature type="region of interest" description="Disordered" evidence="4">
    <location>
        <begin position="226"/>
        <end position="276"/>
    </location>
</feature>
<evidence type="ECO:0000256" key="4">
    <source>
        <dbReference type="SAM" id="MobiDB-lite"/>
    </source>
</evidence>
<dbReference type="GO" id="GO:0005524">
    <property type="term" value="F:ATP binding"/>
    <property type="evidence" value="ECO:0007669"/>
    <property type="project" value="UniProtKB-UniRule"/>
</dbReference>
<keyword evidence="6" id="KW-0808">Transferase</keyword>
<dbReference type="Pfam" id="PF00069">
    <property type="entry name" value="Pkinase"/>
    <property type="match status" value="1"/>
</dbReference>
<feature type="compositionally biased region" description="Polar residues" evidence="4">
    <location>
        <begin position="489"/>
        <end position="502"/>
    </location>
</feature>
<feature type="compositionally biased region" description="Polar residues" evidence="4">
    <location>
        <begin position="1"/>
        <end position="11"/>
    </location>
</feature>
<keyword evidence="7" id="KW-1185">Reference proteome</keyword>
<keyword evidence="2 3" id="KW-0067">ATP-binding</keyword>
<dbReference type="SMART" id="SM00220">
    <property type="entry name" value="S_TKc"/>
    <property type="match status" value="1"/>
</dbReference>
<dbReference type="PANTHER" id="PTHR24346:SF76">
    <property type="entry name" value="NON-SPECIFIC SERINE_THREONINE PROTEIN KINASE"/>
    <property type="match status" value="1"/>
</dbReference>
<dbReference type="InterPro" id="IPR000719">
    <property type="entry name" value="Prot_kinase_dom"/>
</dbReference>
<evidence type="ECO:0000256" key="1">
    <source>
        <dbReference type="ARBA" id="ARBA00022741"/>
    </source>
</evidence>
<dbReference type="PROSITE" id="PS00108">
    <property type="entry name" value="PROTEIN_KINASE_ST"/>
    <property type="match status" value="1"/>
</dbReference>
<dbReference type="InterPro" id="IPR017441">
    <property type="entry name" value="Protein_kinase_ATP_BS"/>
</dbReference>
<dbReference type="PROSITE" id="PS50011">
    <property type="entry name" value="PROTEIN_KINASE_DOM"/>
    <property type="match status" value="1"/>
</dbReference>
<dbReference type="GO" id="GO:0035556">
    <property type="term" value="P:intracellular signal transduction"/>
    <property type="evidence" value="ECO:0007669"/>
    <property type="project" value="TreeGrafter"/>
</dbReference>
<keyword evidence="1 3" id="KW-0547">Nucleotide-binding</keyword>
<dbReference type="GO" id="GO:0005737">
    <property type="term" value="C:cytoplasm"/>
    <property type="evidence" value="ECO:0007669"/>
    <property type="project" value="TreeGrafter"/>
</dbReference>
<keyword evidence="6" id="KW-0418">Kinase</keyword>
<proteinExistence type="predicted"/>
<sequence>MAPFTESSHTFQKLKLDTKAPHKPVASTFASIPRHDSQPDGSVSSLLNTPELVEPDSYFFSNGGNRRQEQEVANAHHIVSYDGTAAAVGIDDFETIFRKRQPSISFDSEVTLESGNRLSIEEPLPKDAIPETLTETSDGEDYSDKKYVEKPLDRRKRLQHHVGEPRYPLLQSTVDELATDLEYHDQDHVASLTSDATASTLLEEVQTPLEPSAEYLLSPLPATSPIELPCSFSRRNGSQRSKSYRKELGDGEGSIRRTSRRSSTRSGRSMSSMSPAASFLSRYKSSDGPLKATEPDDEGQGIGYHGEYIIGKQIGFGGFSVVKEVTTIENGVRIVHAVKIVRKQLKDKSELENEQIQTQFDHEVEIWRYLRHPYILPLLRVYNTEFATFCITRLNKGGTLFDLIRDTRRKKQKGLPSRLAKRYTYQLASALRYLHNDLMIAHRDIKLENCLLDMTIPKAETEGGDVLLCDFGMADFIVSDQRDGPEPHSTGSNQNIGPADTSTSVAGSLQYAAPELFNAPGPVFSPAADIWAFGVVVYALLTAQLPFNEGLDAKTSMKIQKGEWDVELLRGAEALQDGAGDAISLVQGCLEMDPEKRWTVNDILTCAWLKGCMQRYEGVSRSWLADS</sequence>
<name>A0A6A6EHX3_9PEZI</name>
<dbReference type="PANTHER" id="PTHR24346">
    <property type="entry name" value="MAP/MICROTUBULE AFFINITY-REGULATING KINASE"/>
    <property type="match status" value="1"/>
</dbReference>
<evidence type="ECO:0000259" key="5">
    <source>
        <dbReference type="PROSITE" id="PS50011"/>
    </source>
</evidence>
<evidence type="ECO:0000256" key="3">
    <source>
        <dbReference type="PROSITE-ProRule" id="PRU10141"/>
    </source>
</evidence>
<accession>A0A6A6EHX3</accession>
<dbReference type="OrthoDB" id="4062651at2759"/>
<dbReference type="Gene3D" id="1.10.510.10">
    <property type="entry name" value="Transferase(Phosphotransferase) domain 1"/>
    <property type="match status" value="1"/>
</dbReference>
<dbReference type="InterPro" id="IPR011009">
    <property type="entry name" value="Kinase-like_dom_sf"/>
</dbReference>
<feature type="region of interest" description="Disordered" evidence="4">
    <location>
        <begin position="1"/>
        <end position="45"/>
    </location>
</feature>
<feature type="region of interest" description="Disordered" evidence="4">
    <location>
        <begin position="124"/>
        <end position="143"/>
    </location>
</feature>
<gene>
    <name evidence="6" type="ORF">K469DRAFT_658136</name>
</gene>
<dbReference type="GO" id="GO:0000226">
    <property type="term" value="P:microtubule cytoskeleton organization"/>
    <property type="evidence" value="ECO:0007669"/>
    <property type="project" value="TreeGrafter"/>
</dbReference>
<evidence type="ECO:0000313" key="7">
    <source>
        <dbReference type="Proteomes" id="UP000800200"/>
    </source>
</evidence>
<dbReference type="EMBL" id="ML994619">
    <property type="protein sequence ID" value="KAF2190278.1"/>
    <property type="molecule type" value="Genomic_DNA"/>
</dbReference>
<organism evidence="6 7">
    <name type="scientific">Zopfia rhizophila CBS 207.26</name>
    <dbReference type="NCBI Taxonomy" id="1314779"/>
    <lineage>
        <taxon>Eukaryota</taxon>
        <taxon>Fungi</taxon>
        <taxon>Dikarya</taxon>
        <taxon>Ascomycota</taxon>
        <taxon>Pezizomycotina</taxon>
        <taxon>Dothideomycetes</taxon>
        <taxon>Dothideomycetes incertae sedis</taxon>
        <taxon>Zopfiaceae</taxon>
        <taxon>Zopfia</taxon>
    </lineage>
</organism>
<dbReference type="InterPro" id="IPR008271">
    <property type="entry name" value="Ser/Thr_kinase_AS"/>
</dbReference>
<dbReference type="Proteomes" id="UP000800200">
    <property type="component" value="Unassembled WGS sequence"/>
</dbReference>
<dbReference type="AlphaFoldDB" id="A0A6A6EHX3"/>
<feature type="compositionally biased region" description="Low complexity" evidence="4">
    <location>
        <begin position="264"/>
        <end position="274"/>
    </location>
</feature>